<evidence type="ECO:0000259" key="3">
    <source>
        <dbReference type="Pfam" id="PF22664"/>
    </source>
</evidence>
<comment type="caution">
    <text evidence="4">The sequence shown here is derived from an EMBL/GenBank/DDBJ whole genome shotgun (WGS) entry which is preliminary data.</text>
</comment>
<dbReference type="EMBL" id="MSFM01000011">
    <property type="protein sequence ID" value="PKY01837.1"/>
    <property type="molecule type" value="Genomic_DNA"/>
</dbReference>
<keyword evidence="5" id="KW-1185">Reference proteome</keyword>
<protein>
    <recommendedName>
        <fullName evidence="3">Trichothecene 3-O-acetyltransferase-like N-terminal domain-containing protein</fullName>
    </recommendedName>
</protein>
<evidence type="ECO:0000313" key="4">
    <source>
        <dbReference type="EMBL" id="PKY01837.1"/>
    </source>
</evidence>
<gene>
    <name evidence="4" type="ORF">P168DRAFT_292890</name>
</gene>
<name>A0A2I1CW40_ASPC2</name>
<feature type="domain" description="Trichothecene 3-O-acetyltransferase-like N-terminal" evidence="3">
    <location>
        <begin position="21"/>
        <end position="158"/>
    </location>
</feature>
<keyword evidence="1" id="KW-0808">Transferase</keyword>
<accession>A0A2I1CW40</accession>
<reference evidence="4" key="1">
    <citation type="submission" date="2016-12" db="EMBL/GenBank/DDBJ databases">
        <title>The genomes of Aspergillus section Nigri reveals drivers in fungal speciation.</title>
        <authorList>
            <consortium name="DOE Joint Genome Institute"/>
            <person name="Vesth T.C."/>
            <person name="Nybo J."/>
            <person name="Theobald S."/>
            <person name="Brandl J."/>
            <person name="Frisvad J.C."/>
            <person name="Nielsen K.F."/>
            <person name="Lyhne E.K."/>
            <person name="Kogle M.E."/>
            <person name="Kuo A."/>
            <person name="Riley R."/>
            <person name="Clum A."/>
            <person name="Nolan M."/>
            <person name="Lipzen A."/>
            <person name="Salamov A."/>
            <person name="Henrissat B."/>
            <person name="Wiebenga A."/>
            <person name="De vries R.P."/>
            <person name="Grigoriev I.V."/>
            <person name="Mortensen U.H."/>
            <person name="Andersen M.R."/>
            <person name="Baker S.E."/>
        </authorList>
    </citation>
    <scope>NUCLEOTIDE SEQUENCE</scope>
    <source>
        <strain evidence="4">IBT 28561</strain>
    </source>
</reference>
<dbReference type="InterPro" id="IPR050317">
    <property type="entry name" value="Plant_Fungal_Acyltransferase"/>
</dbReference>
<dbReference type="GeneID" id="36545216"/>
<evidence type="ECO:0000256" key="2">
    <source>
        <dbReference type="ARBA" id="ARBA00023315"/>
    </source>
</evidence>
<dbReference type="GO" id="GO:0044550">
    <property type="term" value="P:secondary metabolite biosynthetic process"/>
    <property type="evidence" value="ECO:0007669"/>
    <property type="project" value="TreeGrafter"/>
</dbReference>
<dbReference type="Gene3D" id="3.30.559.10">
    <property type="entry name" value="Chloramphenicol acetyltransferase-like domain"/>
    <property type="match status" value="2"/>
</dbReference>
<dbReference type="VEuPathDB" id="FungiDB:P168DRAFT_292890"/>
<dbReference type="SUPFAM" id="SSF52777">
    <property type="entry name" value="CoA-dependent acyltransferases"/>
    <property type="match status" value="1"/>
</dbReference>
<dbReference type="OrthoDB" id="1862401at2759"/>
<organism evidence="4 5">
    <name type="scientific">Aspergillus campestris (strain IBT 28561)</name>
    <dbReference type="NCBI Taxonomy" id="1392248"/>
    <lineage>
        <taxon>Eukaryota</taxon>
        <taxon>Fungi</taxon>
        <taxon>Dikarya</taxon>
        <taxon>Ascomycota</taxon>
        <taxon>Pezizomycotina</taxon>
        <taxon>Eurotiomycetes</taxon>
        <taxon>Eurotiomycetidae</taxon>
        <taxon>Eurotiales</taxon>
        <taxon>Aspergillaceae</taxon>
        <taxon>Aspergillus</taxon>
        <taxon>Aspergillus subgen. Circumdati</taxon>
    </lineage>
</organism>
<dbReference type="AlphaFoldDB" id="A0A2I1CW40"/>
<dbReference type="RefSeq" id="XP_024690431.1">
    <property type="nucleotide sequence ID" value="XM_024837692.1"/>
</dbReference>
<proteinExistence type="predicted"/>
<evidence type="ECO:0000313" key="5">
    <source>
        <dbReference type="Proteomes" id="UP000234254"/>
    </source>
</evidence>
<dbReference type="Pfam" id="PF22664">
    <property type="entry name" value="TRI-like_N"/>
    <property type="match status" value="1"/>
</dbReference>
<dbReference type="GO" id="GO:0016747">
    <property type="term" value="F:acyltransferase activity, transferring groups other than amino-acyl groups"/>
    <property type="evidence" value="ECO:0007669"/>
    <property type="project" value="TreeGrafter"/>
</dbReference>
<evidence type="ECO:0000256" key="1">
    <source>
        <dbReference type="ARBA" id="ARBA00022679"/>
    </source>
</evidence>
<dbReference type="Proteomes" id="UP000234254">
    <property type="component" value="Unassembled WGS sequence"/>
</dbReference>
<dbReference type="InterPro" id="IPR054710">
    <property type="entry name" value="Tri101-like_N"/>
</dbReference>
<dbReference type="PANTHER" id="PTHR31642">
    <property type="entry name" value="TRICHOTHECENE 3-O-ACETYLTRANSFERASE"/>
    <property type="match status" value="1"/>
</dbReference>
<dbReference type="PANTHER" id="PTHR31642:SF310">
    <property type="entry name" value="FATTY ALCOHOL:CAFFEOYL-COA ACYLTRANSFERASE"/>
    <property type="match status" value="1"/>
</dbReference>
<keyword evidence="2" id="KW-0012">Acyltransferase</keyword>
<dbReference type="InterPro" id="IPR023213">
    <property type="entry name" value="CAT-like_dom_sf"/>
</dbReference>
<sequence length="461" mass="50738">MGSINEVPTLTALERIGPKGYLRYVFPFQLADNYQIDDVARVLRMGYQALEQRLPVVGCELIPDEDAKQGGVVKLQRLTDPNVGGVAVKDLRETYPSSYADLKARGFPVAEFDGEELCRRSVWPSAGERLPTSLVQLNFIEGGLILTWCIMHLVGDGTSFYTWTKIWAEECRRAQGIPIHEPADLPPAIWTDRELVMKPSGRNTGLPENHPEYTILPFTPSGAPPKMLSSNHCAQVFYFSPQALATLKAEASPAHATQPSDQKWISTNDALSALLWRTVMNVQSPLSTLEGDPTSVFNVAIDGRRRTSPPVHPETLGCFLGYVAVSMSIRRMLGELCLADLAILIREAIQRADSQFVDDVATLVEKLEDVNRLVPTAFLDVPGYNCVLTSWTGFSMYDLVWGTMLGKIDAVRVPAIGVINGCQVVFPPLPDGGIEILVGVENGCVDRLLADPLWNKYAVAR</sequence>